<evidence type="ECO:0000313" key="1">
    <source>
        <dbReference type="EMBL" id="AFY98512.1"/>
    </source>
</evidence>
<protein>
    <submittedName>
        <fullName evidence="1">Uncharacterized protein</fullName>
    </submittedName>
</protein>
<sequence>MSARKIDISDLTKLPPRLMTAKILEKRDEVAKQASGDMTSALSVWRSTAPIKTGRMRSTMTLNRGKYGATLVPRDSYMKVVNSVNKRGKHKGFLDRFKRGQGKSFLQKW</sequence>
<proteinExistence type="predicted"/>
<evidence type="ECO:0000313" key="2">
    <source>
        <dbReference type="Proteomes" id="UP000202777"/>
    </source>
</evidence>
<dbReference type="GeneID" id="19736324"/>
<reference evidence="1 2" key="1">
    <citation type="journal article" date="2014" name="Int. J. Food Microbiol.">
        <title>Sequence and comparative analysis of Leuconostoc dairy bacteriophages.</title>
        <authorList>
            <person name="Kot W."/>
            <person name="Hansen L.H."/>
            <person name="Neve H."/>
            <person name="Hammer K."/>
            <person name="Jacobsen S."/>
            <person name="Pedersen P.D."/>
            <person name="Sorensen S.J."/>
            <person name="Heller K.J."/>
            <person name="Vogensen F.K."/>
        </authorList>
    </citation>
    <scope>NUCLEOTIDE SEQUENCE [LARGE SCALE GENOMIC DNA]</scope>
</reference>
<dbReference type="KEGG" id="vg:19736324"/>
<organism evidence="1 2">
    <name type="scientific">Leuconostoc phage phiLNTR3</name>
    <dbReference type="NCBI Taxonomy" id="1262521"/>
    <lineage>
        <taxon>Viruses</taxon>
        <taxon>Duplodnaviria</taxon>
        <taxon>Heunggongvirae</taxon>
        <taxon>Uroviricota</taxon>
        <taxon>Caudoviricetes</taxon>
        <taxon>Mccleskeyvirinae</taxon>
        <taxon>Unaquatrovirus</taxon>
        <taxon>Leuconostoc virus LNTR3</taxon>
    </lineage>
</organism>
<name>A0A059PAR4_9CAUD</name>
<dbReference type="Proteomes" id="UP000202777">
    <property type="component" value="Segment"/>
</dbReference>
<gene>
    <name evidence="1" type="ORF">phiLNTR3_019</name>
</gene>
<dbReference type="RefSeq" id="YP_009044226.1">
    <property type="nucleotide sequence ID" value="NC_024378.1"/>
</dbReference>
<accession>A0A059PAR4</accession>
<dbReference type="EMBL" id="KC013029">
    <property type="protein sequence ID" value="AFY98512.1"/>
    <property type="molecule type" value="Genomic_DNA"/>
</dbReference>